<gene>
    <name evidence="2" type="ORF">SCF082_LOCUS37646</name>
</gene>
<proteinExistence type="predicted"/>
<feature type="compositionally biased region" description="Basic and acidic residues" evidence="1">
    <location>
        <begin position="81"/>
        <end position="95"/>
    </location>
</feature>
<comment type="caution">
    <text evidence="2">The sequence shown here is derived from an EMBL/GenBank/DDBJ whole genome shotgun (WGS) entry which is preliminary data.</text>
</comment>
<dbReference type="EMBL" id="CAXAMM010038551">
    <property type="protein sequence ID" value="CAK9078857.1"/>
    <property type="molecule type" value="Genomic_DNA"/>
</dbReference>
<sequence length="158" mass="17433">MGDAKPSEEELKCWLPSGGGEFDLVVVGVQECSYDWVSEWVATPMRNPKRRKSLKGSGKTQLPMLSGAVEEALHAFGSSPRSERPERRKSRDVGEEKFSFHWDDILAERLGDGFARVQQVGNKGGLVATLQFGPVSLCFVSCHLAAHTPDTQFDLEPI</sequence>
<protein>
    <submittedName>
        <fullName evidence="2">4</fullName>
    </submittedName>
</protein>
<organism evidence="2 3">
    <name type="scientific">Durusdinium trenchii</name>
    <dbReference type="NCBI Taxonomy" id="1381693"/>
    <lineage>
        <taxon>Eukaryota</taxon>
        <taxon>Sar</taxon>
        <taxon>Alveolata</taxon>
        <taxon>Dinophyceae</taxon>
        <taxon>Suessiales</taxon>
        <taxon>Symbiodiniaceae</taxon>
        <taxon>Durusdinium</taxon>
    </lineage>
</organism>
<dbReference type="InterPro" id="IPR036691">
    <property type="entry name" value="Endo/exonu/phosph_ase_sf"/>
</dbReference>
<feature type="region of interest" description="Disordered" evidence="1">
    <location>
        <begin position="75"/>
        <end position="95"/>
    </location>
</feature>
<accession>A0ABP0PU48</accession>
<evidence type="ECO:0000256" key="1">
    <source>
        <dbReference type="SAM" id="MobiDB-lite"/>
    </source>
</evidence>
<evidence type="ECO:0000313" key="2">
    <source>
        <dbReference type="EMBL" id="CAK9078857.1"/>
    </source>
</evidence>
<name>A0ABP0PU48_9DINO</name>
<reference evidence="2 3" key="1">
    <citation type="submission" date="2024-02" db="EMBL/GenBank/DDBJ databases">
        <authorList>
            <person name="Chen Y."/>
            <person name="Shah S."/>
            <person name="Dougan E. K."/>
            <person name="Thang M."/>
            <person name="Chan C."/>
        </authorList>
    </citation>
    <scope>NUCLEOTIDE SEQUENCE [LARGE SCALE GENOMIC DNA]</scope>
</reference>
<dbReference type="SUPFAM" id="SSF56219">
    <property type="entry name" value="DNase I-like"/>
    <property type="match status" value="1"/>
</dbReference>
<dbReference type="Gene3D" id="3.60.10.10">
    <property type="entry name" value="Endonuclease/exonuclease/phosphatase"/>
    <property type="match status" value="1"/>
</dbReference>
<keyword evidence="3" id="KW-1185">Reference proteome</keyword>
<dbReference type="Proteomes" id="UP001642464">
    <property type="component" value="Unassembled WGS sequence"/>
</dbReference>
<evidence type="ECO:0000313" key="3">
    <source>
        <dbReference type="Proteomes" id="UP001642464"/>
    </source>
</evidence>